<dbReference type="EMBL" id="MK500369">
    <property type="protein sequence ID" value="QBK87677.1"/>
    <property type="molecule type" value="Genomic_DNA"/>
</dbReference>
<evidence type="ECO:0000313" key="2">
    <source>
        <dbReference type="EMBL" id="QBK87677.1"/>
    </source>
</evidence>
<proteinExistence type="predicted"/>
<feature type="coiled-coil region" evidence="1">
    <location>
        <begin position="386"/>
        <end position="414"/>
    </location>
</feature>
<name>A0A481YXU6_9VIRU</name>
<feature type="coiled-coil region" evidence="1">
    <location>
        <begin position="508"/>
        <end position="535"/>
    </location>
</feature>
<keyword evidence="1" id="KW-0175">Coiled coil</keyword>
<evidence type="ECO:0000256" key="1">
    <source>
        <dbReference type="SAM" id="Coils"/>
    </source>
</evidence>
<gene>
    <name evidence="2" type="ORF">LCMAC202_00130</name>
</gene>
<protein>
    <submittedName>
        <fullName evidence="2">Uncharacterized protein</fullName>
    </submittedName>
</protein>
<reference evidence="2" key="1">
    <citation type="journal article" date="2019" name="MBio">
        <title>Virus Genomes from Deep Sea Sediments Expand the Ocean Megavirome and Support Independent Origins of Viral Gigantism.</title>
        <authorList>
            <person name="Backstrom D."/>
            <person name="Yutin N."/>
            <person name="Jorgensen S.L."/>
            <person name="Dharamshi J."/>
            <person name="Homa F."/>
            <person name="Zaremba-Niedwiedzka K."/>
            <person name="Spang A."/>
            <person name="Wolf Y.I."/>
            <person name="Koonin E.V."/>
            <person name="Ettema T.J."/>
        </authorList>
    </citation>
    <scope>NUCLEOTIDE SEQUENCE</scope>
</reference>
<sequence>MASKKVSYIKFEESKNVFKQDVNERTRKLARKQLESSYLKALELPDETLVPEQVVETVKVLEEELYKEFNKKPVDYIKQIAKLQVFLDPKHYVGQFAKMFRIKILQNVYIPQRLIQLDITDMLPEVFLNPKADLAAKIDVYKNINTLIYNETTEIGEEMNTILDPTIRRPTRPKPITFEKTDKLIANDVNDFCENPYWDIKKVNMIICKEDKKFYCLDIKRLLDELATKKTVTNYFTDKKLNQEIIDNLRSRFHAEIEELEKGQHIEVGKRTLEEMVDLEKTIKKLDEFQKILNKETVVDNIQLFGIDSVEDPTVGGKPDILDNLPPMIQDLFNKYIDDHDTDTAMEKMNDWLSENIMYIKNIIEGIKETIQEEDIEQIIGTGEDIEQIIAEEVESLEESQEAEENLIQNEILKENTIASAVYNDYLNRLEIASNSILETLKHTQALESREALNTQLVEVNTHLKEVRSKGRTIKGIISLLQSALTANNEKLSTITEATGMGLLYPQQEAAQQEKAELEQFIKNLQTEIAYLEELYKSFI</sequence>
<organism evidence="2">
    <name type="scientific">Marseillevirus LCMAC202</name>
    <dbReference type="NCBI Taxonomy" id="2506606"/>
    <lineage>
        <taxon>Viruses</taxon>
        <taxon>Varidnaviria</taxon>
        <taxon>Bamfordvirae</taxon>
        <taxon>Nucleocytoviricota</taxon>
        <taxon>Megaviricetes</taxon>
        <taxon>Pimascovirales</taxon>
        <taxon>Pimascovirales incertae sedis</taxon>
        <taxon>Marseilleviridae</taxon>
    </lineage>
</organism>
<accession>A0A481YXU6</accession>